<feature type="domain" description="Membrane insertase YidC/Oxa/ALB C-terminal" evidence="14">
    <location>
        <begin position="369"/>
        <end position="565"/>
    </location>
</feature>
<dbReference type="InterPro" id="IPR028053">
    <property type="entry name" value="Membr_insert_YidC_N"/>
</dbReference>
<evidence type="ECO:0000256" key="3">
    <source>
        <dbReference type="ARBA" id="ARBA00015325"/>
    </source>
</evidence>
<evidence type="ECO:0000256" key="1">
    <source>
        <dbReference type="ARBA" id="ARBA00004429"/>
    </source>
</evidence>
<evidence type="ECO:0000256" key="9">
    <source>
        <dbReference type="ARBA" id="ARBA00023136"/>
    </source>
</evidence>
<dbReference type="NCBIfam" id="TIGR03593">
    <property type="entry name" value="yidC_nterm"/>
    <property type="match status" value="1"/>
</dbReference>
<keyword evidence="4 13" id="KW-0813">Transport</keyword>
<keyword evidence="8 13" id="KW-1133">Transmembrane helix</keyword>
<feature type="transmembrane region" description="Helical" evidence="13">
    <location>
        <begin position="529"/>
        <end position="551"/>
    </location>
</feature>
<dbReference type="EMBL" id="BMKK01000009">
    <property type="protein sequence ID" value="GGD70995.1"/>
    <property type="molecule type" value="Genomic_DNA"/>
</dbReference>
<dbReference type="Proteomes" id="UP000609064">
    <property type="component" value="Unassembled WGS sequence"/>
</dbReference>
<dbReference type="PRINTS" id="PR00701">
    <property type="entry name" value="60KDINNERMP"/>
</dbReference>
<dbReference type="Pfam" id="PF14849">
    <property type="entry name" value="YidC_periplas"/>
    <property type="match status" value="1"/>
</dbReference>
<dbReference type="Gene3D" id="2.70.98.90">
    <property type="match status" value="1"/>
</dbReference>
<dbReference type="PANTHER" id="PTHR12428:SF65">
    <property type="entry name" value="CYTOCHROME C OXIDASE ASSEMBLY PROTEIN COX18, MITOCHONDRIAL"/>
    <property type="match status" value="1"/>
</dbReference>
<evidence type="ECO:0000259" key="15">
    <source>
        <dbReference type="Pfam" id="PF14849"/>
    </source>
</evidence>
<feature type="transmembrane region" description="Helical" evidence="13">
    <location>
        <begin position="491"/>
        <end position="509"/>
    </location>
</feature>
<comment type="subcellular location">
    <subcellularLocation>
        <location evidence="1">Cell inner membrane</location>
        <topology evidence="1">Multi-pass membrane protein</topology>
    </subcellularLocation>
    <subcellularLocation>
        <location evidence="13">Cell membrane</location>
        <topology evidence="13">Multi-pass membrane protein</topology>
    </subcellularLocation>
</comment>
<reference evidence="16" key="2">
    <citation type="submission" date="2020-09" db="EMBL/GenBank/DDBJ databases">
        <authorList>
            <person name="Sun Q."/>
            <person name="Zhou Y."/>
        </authorList>
    </citation>
    <scope>NUCLEOTIDE SEQUENCE</scope>
    <source>
        <strain evidence="16">CGMCC 1.15958</strain>
    </source>
</reference>
<comment type="similarity">
    <text evidence="2 13">Belongs to the OXA1/ALB3/YidC family. Type 1 subfamily.</text>
</comment>
<keyword evidence="10 13" id="KW-0143">Chaperone</keyword>
<proteinExistence type="inferred from homology"/>
<dbReference type="InterPro" id="IPR038221">
    <property type="entry name" value="YidC_periplasmic_sf"/>
</dbReference>
<name>A0A917DVJ8_9BACT</name>
<dbReference type="NCBIfam" id="TIGR03592">
    <property type="entry name" value="yidC_oxa1_cterm"/>
    <property type="match status" value="1"/>
</dbReference>
<dbReference type="AlphaFoldDB" id="A0A917DVJ8"/>
<dbReference type="InterPro" id="IPR028055">
    <property type="entry name" value="YidC/Oxa/ALB_C"/>
</dbReference>
<evidence type="ECO:0000313" key="17">
    <source>
        <dbReference type="Proteomes" id="UP000609064"/>
    </source>
</evidence>
<keyword evidence="5 13" id="KW-1003">Cell membrane</keyword>
<evidence type="ECO:0000256" key="5">
    <source>
        <dbReference type="ARBA" id="ARBA00022475"/>
    </source>
</evidence>
<keyword evidence="9 13" id="KW-0472">Membrane</keyword>
<feature type="transmembrane region" description="Helical" evidence="13">
    <location>
        <begin position="434"/>
        <end position="455"/>
    </location>
</feature>
<protein>
    <recommendedName>
        <fullName evidence="3 13">Membrane protein insertase YidC</fullName>
    </recommendedName>
    <alternativeName>
        <fullName evidence="12 13">Foldase YidC</fullName>
    </alternativeName>
    <alternativeName>
        <fullName evidence="13">Membrane protein YidC</fullName>
    </alternativeName>
    <alternativeName>
        <fullName evidence="11 13">membrane integrase YidC</fullName>
    </alternativeName>
</protein>
<keyword evidence="6 13" id="KW-0812">Transmembrane</keyword>
<reference evidence="16" key="1">
    <citation type="journal article" date="2014" name="Int. J. Syst. Evol. Microbiol.">
        <title>Complete genome sequence of Corynebacterium casei LMG S-19264T (=DSM 44701T), isolated from a smear-ripened cheese.</title>
        <authorList>
            <consortium name="US DOE Joint Genome Institute (JGI-PGF)"/>
            <person name="Walter F."/>
            <person name="Albersmeier A."/>
            <person name="Kalinowski J."/>
            <person name="Ruckert C."/>
        </authorList>
    </citation>
    <scope>NUCLEOTIDE SEQUENCE</scope>
    <source>
        <strain evidence="16">CGMCC 1.15958</strain>
    </source>
</reference>
<organism evidence="16 17">
    <name type="scientific">Emticicia aquatilis</name>
    <dbReference type="NCBI Taxonomy" id="1537369"/>
    <lineage>
        <taxon>Bacteria</taxon>
        <taxon>Pseudomonadati</taxon>
        <taxon>Bacteroidota</taxon>
        <taxon>Cytophagia</taxon>
        <taxon>Cytophagales</taxon>
        <taxon>Leadbetterellaceae</taxon>
        <taxon>Emticicia</taxon>
    </lineage>
</organism>
<evidence type="ECO:0000256" key="12">
    <source>
        <dbReference type="ARBA" id="ARBA00033342"/>
    </source>
</evidence>
<evidence type="ECO:0000256" key="13">
    <source>
        <dbReference type="HAMAP-Rule" id="MF_01810"/>
    </source>
</evidence>
<sequence>MEKLVDRNQLIGIVLLMCMWAGYMYFMPQTPPEQPAKVAPKTEAKTIATPNVLQDTTALKAAFGDFASAAVGTAQDIVIENQDAKFTFSTLGGSIKEAVLKNYSTYSDFQKGAKNPLVLFDSKSSTMSLEVQTNKGKVDLKKLYFTSDSKPTILKEGDSTKVTFRLTLGQNQYIDQVYTIKGKGYTIDYDINFVGVDALVQNQPARFFWQDNLKVLEHDIAENRKSAQINYWNAKEDEFDDLGANAAGNADLAAEDPIKWYSFKQKYFVSGFVAKNQPLTGAKLKLVTPENDQNIVKTVEVDANLAISDLKTGKGNFRFYFGPNDYDLVKVVADGFHRNVYLGYDFVKPINRFVFVPLFKLAESFISNYGLLIIVVVIVLKTLLTPLIYKSYISSAKMRVMAPELAELKEKVGDDQVKMQQEQMKLYQQVGVNPLSGCVPMLLQMPILMSVFFLFPNMIMFRQKNFLWASDLSTYDYPISWATNLPVVGNHISLFVVLMTISSLAFTYYNNQITPDQPGPIDMKKMSYVFPIVFFFVLNSFPAALSFYYLVSNVVTIAQQQIVRRFVDEDKIRRILDENKAKFKANPQAAKKGKFAQFMENQVKLAEENRKLQNDEKKKKK</sequence>
<dbReference type="InterPro" id="IPR001708">
    <property type="entry name" value="YidC/ALB3/OXA1/COX18"/>
</dbReference>
<evidence type="ECO:0000256" key="8">
    <source>
        <dbReference type="ARBA" id="ARBA00022989"/>
    </source>
</evidence>
<comment type="subunit">
    <text evidence="13">Interacts with the Sec translocase complex via SecD. Specifically interacts with transmembrane segments of nascent integral membrane proteins during membrane integration.</text>
</comment>
<evidence type="ECO:0000256" key="6">
    <source>
        <dbReference type="ARBA" id="ARBA00022692"/>
    </source>
</evidence>
<keyword evidence="17" id="KW-1185">Reference proteome</keyword>
<feature type="domain" description="Membrane insertase YidC N-terminal" evidence="15">
    <location>
        <begin position="77"/>
        <end position="352"/>
    </location>
</feature>
<dbReference type="Pfam" id="PF02096">
    <property type="entry name" value="60KD_IMP"/>
    <property type="match status" value="1"/>
</dbReference>
<dbReference type="PANTHER" id="PTHR12428">
    <property type="entry name" value="OXA1"/>
    <property type="match status" value="1"/>
</dbReference>
<feature type="transmembrane region" description="Helical" evidence="13">
    <location>
        <begin position="9"/>
        <end position="27"/>
    </location>
</feature>
<evidence type="ECO:0000256" key="2">
    <source>
        <dbReference type="ARBA" id="ARBA00010527"/>
    </source>
</evidence>
<evidence type="ECO:0000256" key="10">
    <source>
        <dbReference type="ARBA" id="ARBA00023186"/>
    </source>
</evidence>
<evidence type="ECO:0000256" key="7">
    <source>
        <dbReference type="ARBA" id="ARBA00022927"/>
    </source>
</evidence>
<gene>
    <name evidence="13 16" type="primary">yidC</name>
    <name evidence="16" type="ORF">GCM10011514_38850</name>
</gene>
<dbReference type="GO" id="GO:0005886">
    <property type="term" value="C:plasma membrane"/>
    <property type="evidence" value="ECO:0007669"/>
    <property type="project" value="UniProtKB-SubCell"/>
</dbReference>
<accession>A0A917DVJ8</accession>
<dbReference type="InterPro" id="IPR047196">
    <property type="entry name" value="YidC_ALB_C"/>
</dbReference>
<dbReference type="InterPro" id="IPR019998">
    <property type="entry name" value="Membr_insert_YidC"/>
</dbReference>
<evidence type="ECO:0000256" key="11">
    <source>
        <dbReference type="ARBA" id="ARBA00033245"/>
    </source>
</evidence>
<dbReference type="GO" id="GO:0032977">
    <property type="term" value="F:membrane insertase activity"/>
    <property type="evidence" value="ECO:0007669"/>
    <property type="project" value="InterPro"/>
</dbReference>
<keyword evidence="7 13" id="KW-0653">Protein transport</keyword>
<dbReference type="CDD" id="cd19961">
    <property type="entry name" value="EcYidC-like_peri"/>
    <property type="match status" value="1"/>
</dbReference>
<feature type="transmembrane region" description="Helical" evidence="13">
    <location>
        <begin position="369"/>
        <end position="389"/>
    </location>
</feature>
<dbReference type="CDD" id="cd20070">
    <property type="entry name" value="5TM_YidC_Alb3"/>
    <property type="match status" value="1"/>
</dbReference>
<dbReference type="HAMAP" id="MF_01810">
    <property type="entry name" value="YidC_type1"/>
    <property type="match status" value="1"/>
</dbReference>
<dbReference type="GO" id="GO:0015031">
    <property type="term" value="P:protein transport"/>
    <property type="evidence" value="ECO:0007669"/>
    <property type="project" value="UniProtKB-KW"/>
</dbReference>
<evidence type="ECO:0000313" key="16">
    <source>
        <dbReference type="EMBL" id="GGD70995.1"/>
    </source>
</evidence>
<comment type="function">
    <text evidence="13">Required for the insertion and/or proper folding and/or complex formation of integral membrane proteins into the membrane. Involved in integration of membrane proteins that insert both dependently and independently of the Sec translocase complex, as well as at least some lipoproteins. Aids folding of multispanning membrane proteins.</text>
</comment>
<evidence type="ECO:0000259" key="14">
    <source>
        <dbReference type="Pfam" id="PF02096"/>
    </source>
</evidence>
<dbReference type="NCBIfam" id="NF002356">
    <property type="entry name" value="PRK01318.2-3"/>
    <property type="match status" value="1"/>
</dbReference>
<dbReference type="GO" id="GO:0051205">
    <property type="term" value="P:protein insertion into membrane"/>
    <property type="evidence" value="ECO:0007669"/>
    <property type="project" value="TreeGrafter"/>
</dbReference>
<comment type="caution">
    <text evidence="16">The sequence shown here is derived from an EMBL/GenBank/DDBJ whole genome shotgun (WGS) entry which is preliminary data.</text>
</comment>
<dbReference type="RefSeq" id="WP_188768527.1">
    <property type="nucleotide sequence ID" value="NZ_BMKK01000009.1"/>
</dbReference>
<evidence type="ECO:0000256" key="4">
    <source>
        <dbReference type="ARBA" id="ARBA00022448"/>
    </source>
</evidence>